<gene>
    <name evidence="9" type="ORF">ACFQ3C_15660</name>
</gene>
<accession>A0ABW3TFY3</accession>
<dbReference type="PROSITE" id="PS52029">
    <property type="entry name" value="LD_TPASE"/>
    <property type="match status" value="1"/>
</dbReference>
<evidence type="ECO:0000256" key="6">
    <source>
        <dbReference type="ARBA" id="ARBA00023316"/>
    </source>
</evidence>
<feature type="domain" description="L,D-TPase catalytic" evidence="8">
    <location>
        <begin position="327"/>
        <end position="518"/>
    </location>
</feature>
<feature type="active site" description="Proton donor/acceptor" evidence="7">
    <location>
        <position position="459"/>
    </location>
</feature>
<dbReference type="Gene3D" id="1.10.101.10">
    <property type="entry name" value="PGBD-like superfamily/PGBD"/>
    <property type="match status" value="1"/>
</dbReference>
<dbReference type="SUPFAM" id="SSF47090">
    <property type="entry name" value="PGBD-like"/>
    <property type="match status" value="1"/>
</dbReference>
<dbReference type="Gene3D" id="2.40.440.10">
    <property type="entry name" value="L,D-transpeptidase catalytic domain-like"/>
    <property type="match status" value="1"/>
</dbReference>
<dbReference type="Pfam" id="PF20142">
    <property type="entry name" value="Scaffold"/>
    <property type="match status" value="1"/>
</dbReference>
<evidence type="ECO:0000256" key="2">
    <source>
        <dbReference type="ARBA" id="ARBA00005992"/>
    </source>
</evidence>
<evidence type="ECO:0000313" key="9">
    <source>
        <dbReference type="EMBL" id="MFD1196104.1"/>
    </source>
</evidence>
<evidence type="ECO:0000256" key="5">
    <source>
        <dbReference type="ARBA" id="ARBA00022984"/>
    </source>
</evidence>
<comment type="caution">
    <text evidence="9">The sequence shown here is derived from an EMBL/GenBank/DDBJ whole genome shotgun (WGS) entry which is preliminary data.</text>
</comment>
<name>A0ABW3TFY3_9RHOB</name>
<dbReference type="EMBL" id="JBHTKR010000006">
    <property type="protein sequence ID" value="MFD1196104.1"/>
    <property type="molecule type" value="Genomic_DNA"/>
</dbReference>
<dbReference type="InterPro" id="IPR045380">
    <property type="entry name" value="LD_TPept_scaffold_dom"/>
</dbReference>
<protein>
    <submittedName>
        <fullName evidence="9">Murein L,D-transpeptidase</fullName>
    </submittedName>
</protein>
<dbReference type="InterPro" id="IPR036365">
    <property type="entry name" value="PGBD-like_sf"/>
</dbReference>
<dbReference type="CDD" id="cd16913">
    <property type="entry name" value="YkuD_like"/>
    <property type="match status" value="1"/>
</dbReference>
<keyword evidence="4 7" id="KW-0133">Cell shape</keyword>
<dbReference type="InterPro" id="IPR038063">
    <property type="entry name" value="Transpep_catalytic_dom"/>
</dbReference>
<dbReference type="InterPro" id="IPR002477">
    <property type="entry name" value="Peptidoglycan-bd-like"/>
</dbReference>
<evidence type="ECO:0000256" key="3">
    <source>
        <dbReference type="ARBA" id="ARBA00022679"/>
    </source>
</evidence>
<organism evidence="9 10">
    <name type="scientific">Seohaeicola saemankumensis</name>
    <dbReference type="NCBI Taxonomy" id="481181"/>
    <lineage>
        <taxon>Bacteria</taxon>
        <taxon>Pseudomonadati</taxon>
        <taxon>Pseudomonadota</taxon>
        <taxon>Alphaproteobacteria</taxon>
        <taxon>Rhodobacterales</taxon>
        <taxon>Roseobacteraceae</taxon>
        <taxon>Seohaeicola</taxon>
    </lineage>
</organism>
<evidence type="ECO:0000259" key="8">
    <source>
        <dbReference type="PROSITE" id="PS52029"/>
    </source>
</evidence>
<keyword evidence="10" id="KW-1185">Reference proteome</keyword>
<dbReference type="SUPFAM" id="SSF141523">
    <property type="entry name" value="L,D-transpeptidase catalytic domain-like"/>
    <property type="match status" value="1"/>
</dbReference>
<evidence type="ECO:0000256" key="7">
    <source>
        <dbReference type="PROSITE-ProRule" id="PRU01373"/>
    </source>
</evidence>
<evidence type="ECO:0000313" key="10">
    <source>
        <dbReference type="Proteomes" id="UP001597151"/>
    </source>
</evidence>
<evidence type="ECO:0000256" key="1">
    <source>
        <dbReference type="ARBA" id="ARBA00004752"/>
    </source>
</evidence>
<dbReference type="RefSeq" id="WP_380793712.1">
    <property type="nucleotide sequence ID" value="NZ_JBHTKR010000006.1"/>
</dbReference>
<dbReference type="Pfam" id="PF03734">
    <property type="entry name" value="YkuD"/>
    <property type="match status" value="1"/>
</dbReference>
<evidence type="ECO:0000256" key="4">
    <source>
        <dbReference type="ARBA" id="ARBA00022960"/>
    </source>
</evidence>
<dbReference type="Proteomes" id="UP001597151">
    <property type="component" value="Unassembled WGS sequence"/>
</dbReference>
<keyword evidence="6 7" id="KW-0961">Cell wall biogenesis/degradation</keyword>
<dbReference type="PANTHER" id="PTHR41533:SF2">
    <property type="entry name" value="BLR7131 PROTEIN"/>
    <property type="match status" value="1"/>
</dbReference>
<reference evidence="10" key="1">
    <citation type="journal article" date="2019" name="Int. J. Syst. Evol. Microbiol.">
        <title>The Global Catalogue of Microorganisms (GCM) 10K type strain sequencing project: providing services to taxonomists for standard genome sequencing and annotation.</title>
        <authorList>
            <consortium name="The Broad Institute Genomics Platform"/>
            <consortium name="The Broad Institute Genome Sequencing Center for Infectious Disease"/>
            <person name="Wu L."/>
            <person name="Ma J."/>
        </authorList>
    </citation>
    <scope>NUCLEOTIDE SEQUENCE [LARGE SCALE GENOMIC DNA]</scope>
    <source>
        <strain evidence="10">CCUG 55328</strain>
    </source>
</reference>
<dbReference type="InterPro" id="IPR036366">
    <property type="entry name" value="PGBDSf"/>
</dbReference>
<keyword evidence="5 7" id="KW-0573">Peptidoglycan synthesis</keyword>
<feature type="active site" description="Nucleophile" evidence="7">
    <location>
        <position position="478"/>
    </location>
</feature>
<keyword evidence="3" id="KW-0808">Transferase</keyword>
<dbReference type="InterPro" id="IPR052905">
    <property type="entry name" value="LD-transpeptidase_YkuD-like"/>
</dbReference>
<proteinExistence type="inferred from homology"/>
<dbReference type="InterPro" id="IPR005490">
    <property type="entry name" value="LD_TPept_cat_dom"/>
</dbReference>
<dbReference type="Pfam" id="PF01471">
    <property type="entry name" value="PG_binding_1"/>
    <property type="match status" value="1"/>
</dbReference>
<comment type="pathway">
    <text evidence="1 7">Cell wall biogenesis; peptidoglycan biosynthesis.</text>
</comment>
<dbReference type="PANTHER" id="PTHR41533">
    <property type="entry name" value="L,D-TRANSPEPTIDASE HI_1667-RELATED"/>
    <property type="match status" value="1"/>
</dbReference>
<sequence>MSGVVIAPKARLSHHVRSGWLAAVILPFCIAAGVNLGHAPAAQAQSLTAEQVQSLAQTREDTRIGLFRQAIAEAAATDGDIAAFYRANGYTPIWTGASEADTARRRALMLAIAEAPAHGLPSPRYKGEALMEAMQKARTPRELGLLEVELSRSLLRIARDLHSGIIVPSEVDRGIVRKVTYQDRFSVLNAFSTSNPSEFFRALAPATAEYNRLMKEKMRLEQLMGLGGWGPTVPAKTLRPGDSGPEVIALRNRLVAMGYLDRSASLTYDGAIQAAVQTFQVDHGLTADGVAGDSTLSQLNVPVEDRLKAVIVAMERERWLGAERGKRHILVNLTDFQSKIIDDDKVTFQTRSVIGAVDPAKRTPEFSDMMTYLEINPDWTVPTGIIQRDYLPALQRNPNALSHLQVTDARGRVIPRGNIDFSRYTARTFPYNLRQPPSRSNALGTVKFMFPNPYAIYLHDTPDKTLFSRESRAYSNGCVRLNDPHDFAYALLARQEVDPKTFFNTILDSGKQTRVNLIDPVPVHLIYRTAFTNAKGRTNFRADVYGRDAKIWDALERAGVELRAVQG</sequence>
<comment type="similarity">
    <text evidence="2">Belongs to the YkuD family.</text>
</comment>